<keyword evidence="3" id="KW-1185">Reference proteome</keyword>
<dbReference type="EMBL" id="JBBPFD010000017">
    <property type="protein sequence ID" value="KAK7892049.1"/>
    <property type="molecule type" value="Genomic_DNA"/>
</dbReference>
<evidence type="ECO:0000313" key="3">
    <source>
        <dbReference type="Proteomes" id="UP001460270"/>
    </source>
</evidence>
<gene>
    <name evidence="2" type="ORF">WMY93_024012</name>
</gene>
<reference evidence="3" key="1">
    <citation type="submission" date="2024-04" db="EMBL/GenBank/DDBJ databases">
        <title>Salinicola lusitanus LLJ914,a marine bacterium isolated from the Okinawa Trough.</title>
        <authorList>
            <person name="Li J."/>
        </authorList>
    </citation>
    <scope>NUCLEOTIDE SEQUENCE [LARGE SCALE GENOMIC DNA]</scope>
</reference>
<dbReference type="Proteomes" id="UP001460270">
    <property type="component" value="Unassembled WGS sequence"/>
</dbReference>
<proteinExistence type="predicted"/>
<dbReference type="AlphaFoldDB" id="A0AAW0N5W1"/>
<dbReference type="Gene3D" id="6.10.20.40">
    <property type="entry name" value="TEA/ATTS domain"/>
    <property type="match status" value="1"/>
</dbReference>
<name>A0AAW0N5W1_9GOBI</name>
<evidence type="ECO:0000256" key="1">
    <source>
        <dbReference type="SAM" id="MobiDB-lite"/>
    </source>
</evidence>
<feature type="region of interest" description="Disordered" evidence="1">
    <location>
        <begin position="109"/>
        <end position="134"/>
    </location>
</feature>
<protein>
    <submittedName>
        <fullName evidence="2">Uncharacterized protein</fullName>
    </submittedName>
</protein>
<evidence type="ECO:0000313" key="2">
    <source>
        <dbReference type="EMBL" id="KAK7892049.1"/>
    </source>
</evidence>
<sequence>MDGDPEGVWSPDIEQSFQEALAIYPHVDGGRSSCQTRARCMSRAGVTLLSLCCSVRQVFLESSHSRVLLTARNVSNSKYLYPKQALSMCMAVRGRSITLNDHLTLALKSLTEPRGGGHSPRGTEKEQPEQNKQTRARTESVCVCTRVLERAREGCVLRG</sequence>
<comment type="caution">
    <text evidence="2">The sequence shown here is derived from an EMBL/GenBank/DDBJ whole genome shotgun (WGS) entry which is preliminary data.</text>
</comment>
<organism evidence="2 3">
    <name type="scientific">Mugilogobius chulae</name>
    <name type="common">yellowstripe goby</name>
    <dbReference type="NCBI Taxonomy" id="88201"/>
    <lineage>
        <taxon>Eukaryota</taxon>
        <taxon>Metazoa</taxon>
        <taxon>Chordata</taxon>
        <taxon>Craniata</taxon>
        <taxon>Vertebrata</taxon>
        <taxon>Euteleostomi</taxon>
        <taxon>Actinopterygii</taxon>
        <taxon>Neopterygii</taxon>
        <taxon>Teleostei</taxon>
        <taxon>Neoteleostei</taxon>
        <taxon>Acanthomorphata</taxon>
        <taxon>Gobiaria</taxon>
        <taxon>Gobiiformes</taxon>
        <taxon>Gobioidei</taxon>
        <taxon>Gobiidae</taxon>
        <taxon>Gobionellinae</taxon>
        <taxon>Mugilogobius</taxon>
    </lineage>
</organism>
<dbReference type="InterPro" id="IPR038096">
    <property type="entry name" value="TEA/ATTS_sf"/>
</dbReference>
<accession>A0AAW0N5W1</accession>